<evidence type="ECO:0000313" key="2">
    <source>
        <dbReference type="EMBL" id="CCU56350.1"/>
    </source>
</evidence>
<dbReference type="SUPFAM" id="SSF82199">
    <property type="entry name" value="SET domain"/>
    <property type="match status" value="1"/>
</dbReference>
<protein>
    <recommendedName>
        <fullName evidence="1">SET domain-containing protein</fullName>
    </recommendedName>
</protein>
<dbReference type="Gene3D" id="2.170.270.10">
    <property type="entry name" value="SET domain"/>
    <property type="match status" value="1"/>
</dbReference>
<gene>
    <name evidence="2" type="ORF">MYSEV_152</name>
</gene>
<dbReference type="RefSeq" id="YP_008003669.1">
    <property type="nucleotide sequence ID" value="NC_021246.1"/>
</dbReference>
<evidence type="ECO:0000313" key="3">
    <source>
        <dbReference type="Proteomes" id="UP000792671"/>
    </source>
</evidence>
<name>A0A916P1V2_9POXV</name>
<keyword evidence="3" id="KW-1185">Reference proteome</keyword>
<sequence>MSNEIKNNITSQECKLIWDYYIKEWKNLLNIYSTSDYIIIFEKFNKMIQNNENIYNNIDNKIQEIYDNSKNKKDDNSFNSILKFVLINVKEQNNNEIKNLLYLKDLINDTNYTLMNNMLKLNTLAHRKYYENYNGLYPFIDYNGKKILIKKIQSISEGYSCKQVKPFISKSISSEDRIKLYNHLTVKIINNNEIMKGQYGVFANRYIKKGDCIGIHAGIIFEYKFIKNFIKYGYNQDYLIYMNKDYFLDGINIISKVNSIFYQENENWLESDTGFNAKCIKFDCHTMDNKKLNIHAFFALEDINLDTEILISYGYDINLSNQAINTSKSIGDDNIPSIIKQINNILDSIIL</sequence>
<dbReference type="PROSITE" id="PS50280">
    <property type="entry name" value="SET"/>
    <property type="match status" value="1"/>
</dbReference>
<dbReference type="Pfam" id="PF00856">
    <property type="entry name" value="SET"/>
    <property type="match status" value="1"/>
</dbReference>
<dbReference type="EMBL" id="HF679134">
    <property type="protein sequence ID" value="CCU56350.1"/>
    <property type="molecule type" value="Genomic_DNA"/>
</dbReference>
<feature type="domain" description="SET" evidence="1">
    <location>
        <begin position="182"/>
        <end position="314"/>
    </location>
</feature>
<dbReference type="KEGG" id="vg:15613774"/>
<evidence type="ECO:0000259" key="1">
    <source>
        <dbReference type="PROSITE" id="PS50280"/>
    </source>
</evidence>
<dbReference type="OrthoDB" id="31968at10239"/>
<dbReference type="Proteomes" id="UP000792671">
    <property type="component" value="Genome"/>
</dbReference>
<organism evidence="2 3">
    <name type="scientific">Mythimna separata entomopoxvirus 'L'</name>
    <dbReference type="NCBI Taxonomy" id="1293572"/>
    <lineage>
        <taxon>Viruses</taxon>
        <taxon>Varidnaviria</taxon>
        <taxon>Bamfordvirae</taxon>
        <taxon>Nucleocytoviricota</taxon>
        <taxon>Pokkesviricetes</taxon>
        <taxon>Chitovirales</taxon>
        <taxon>Poxviridae</taxon>
        <taxon>Entomopoxvirinae</taxon>
        <taxon>Betaentomopoxvirus</taxon>
        <taxon>Betaentomopoxvirus mseparata</taxon>
        <taxon>Mythimna separata entomopoxvirus</taxon>
    </lineage>
</organism>
<dbReference type="GeneID" id="15613774"/>
<dbReference type="InterPro" id="IPR046341">
    <property type="entry name" value="SET_dom_sf"/>
</dbReference>
<reference evidence="2 3" key="1">
    <citation type="journal article" date="2013" name="J. Virol.">
        <title>New Insights into the Evolution of Entomopoxvirinae from the Complete Genome Sequences of Four Entomopoxviruses Infecting Adoxophyes honmai, Choristoneura biennis, Choristoneura rosaceana, and Mythimna separata.</title>
        <authorList>
            <person name="Theze J."/>
            <person name="Takatsuka J."/>
            <person name="Li Z."/>
            <person name="Gallais J."/>
            <person name="Doucet D."/>
            <person name="Arif B."/>
            <person name="Nakai M."/>
            <person name="Herniou E.A."/>
        </authorList>
    </citation>
    <scope>NUCLEOTIDE SEQUENCE [LARGE SCALE GENOMIC DNA]</scope>
</reference>
<accession>A0A916P1V2</accession>
<proteinExistence type="predicted"/>
<dbReference type="InterPro" id="IPR001214">
    <property type="entry name" value="SET_dom"/>
</dbReference>